<feature type="transmembrane region" description="Helical" evidence="1">
    <location>
        <begin position="44"/>
        <end position="64"/>
    </location>
</feature>
<evidence type="ECO:0000313" key="2">
    <source>
        <dbReference type="EMBL" id="CAA9398631.1"/>
    </source>
</evidence>
<gene>
    <name evidence="2" type="ORF">AVDCRST_MAG51-773</name>
</gene>
<dbReference type="EMBL" id="CADCUX010000197">
    <property type="protein sequence ID" value="CAA9398631.1"/>
    <property type="molecule type" value="Genomic_DNA"/>
</dbReference>
<organism evidence="2">
    <name type="scientific">uncultured Ramlibacter sp</name>
    <dbReference type="NCBI Taxonomy" id="260755"/>
    <lineage>
        <taxon>Bacteria</taxon>
        <taxon>Pseudomonadati</taxon>
        <taxon>Pseudomonadota</taxon>
        <taxon>Betaproteobacteria</taxon>
        <taxon>Burkholderiales</taxon>
        <taxon>Comamonadaceae</taxon>
        <taxon>Ramlibacter</taxon>
        <taxon>environmental samples</taxon>
    </lineage>
</organism>
<keyword evidence="1" id="KW-0472">Membrane</keyword>
<evidence type="ECO:0000256" key="1">
    <source>
        <dbReference type="SAM" id="Phobius"/>
    </source>
</evidence>
<accession>A0A6J4NXW5</accession>
<keyword evidence="1" id="KW-0812">Transmembrane</keyword>
<reference evidence="2" key="1">
    <citation type="submission" date="2020-02" db="EMBL/GenBank/DDBJ databases">
        <authorList>
            <person name="Meier V. D."/>
        </authorList>
    </citation>
    <scope>NUCLEOTIDE SEQUENCE</scope>
    <source>
        <strain evidence="2">AVDCRST_MAG51</strain>
    </source>
</reference>
<name>A0A6J4NXW5_9BURK</name>
<protein>
    <submittedName>
        <fullName evidence="2">Uncharacterized protein</fullName>
    </submittedName>
</protein>
<dbReference type="AlphaFoldDB" id="A0A6J4NXW5"/>
<feature type="transmembrane region" description="Helical" evidence="1">
    <location>
        <begin position="76"/>
        <end position="96"/>
    </location>
</feature>
<keyword evidence="1" id="KW-1133">Transmembrane helix</keyword>
<proteinExistence type="predicted"/>
<sequence>MPADIAISSTPYALAERAAWPGLAAWHRLAAIRRRLGDTVALSLGGRGIALAVFCAAISAMGAMANGHFDLPAVRLQVALACGALAATAALATCWADSPDRLGKGAALAVLAGHLSAAGALL</sequence>